<dbReference type="InterPro" id="IPR003718">
    <property type="entry name" value="OsmC/Ohr_fam"/>
</dbReference>
<evidence type="ECO:0000313" key="2">
    <source>
        <dbReference type="Proteomes" id="UP000185783"/>
    </source>
</evidence>
<organism evidence="1 2">
    <name type="scientific">Pseudovibrio exalbescens</name>
    <dbReference type="NCBI Taxonomy" id="197461"/>
    <lineage>
        <taxon>Bacteria</taxon>
        <taxon>Pseudomonadati</taxon>
        <taxon>Pseudomonadota</taxon>
        <taxon>Alphaproteobacteria</taxon>
        <taxon>Hyphomicrobiales</taxon>
        <taxon>Stappiaceae</taxon>
        <taxon>Pseudovibrio</taxon>
    </lineage>
</organism>
<accession>A0A1U7JC33</accession>
<dbReference type="Proteomes" id="UP000185783">
    <property type="component" value="Unassembled WGS sequence"/>
</dbReference>
<dbReference type="STRING" id="197461.A3843_00385"/>
<comment type="caution">
    <text evidence="1">The sequence shown here is derived from an EMBL/GenBank/DDBJ whole genome shotgun (WGS) entry which is preliminary data.</text>
</comment>
<dbReference type="PANTHER" id="PTHR34352:SF1">
    <property type="entry name" value="PROTEIN YHFA"/>
    <property type="match status" value="1"/>
</dbReference>
<evidence type="ECO:0008006" key="3">
    <source>
        <dbReference type="Google" id="ProtNLM"/>
    </source>
</evidence>
<protein>
    <recommendedName>
        <fullName evidence="3">OsmC-like protein</fullName>
    </recommendedName>
</protein>
<dbReference type="Gene3D" id="3.30.300.20">
    <property type="match status" value="1"/>
</dbReference>
<dbReference type="AlphaFoldDB" id="A0A1U7JC33"/>
<dbReference type="Pfam" id="PF02566">
    <property type="entry name" value="OsmC"/>
    <property type="match status" value="1"/>
</dbReference>
<dbReference type="PANTHER" id="PTHR34352">
    <property type="entry name" value="PROTEIN YHFA"/>
    <property type="match status" value="1"/>
</dbReference>
<dbReference type="SUPFAM" id="SSF82784">
    <property type="entry name" value="OsmC-like"/>
    <property type="match status" value="1"/>
</dbReference>
<reference evidence="1 2" key="1">
    <citation type="submission" date="2016-03" db="EMBL/GenBank/DDBJ databases">
        <title>Genome sequence of Nesiotobacter sp. nov., a moderately halophilic alphaproteobacterium isolated from the Yellow Sea, China.</title>
        <authorList>
            <person name="Zhang G."/>
            <person name="Zhang R."/>
        </authorList>
    </citation>
    <scope>NUCLEOTIDE SEQUENCE [LARGE SCALE GENOMIC DNA]</scope>
    <source>
        <strain evidence="1 2">WB1-6</strain>
    </source>
</reference>
<keyword evidence="2" id="KW-1185">Reference proteome</keyword>
<dbReference type="InterPro" id="IPR036102">
    <property type="entry name" value="OsmC/Ohrsf"/>
</dbReference>
<gene>
    <name evidence="1" type="ORF">A3843_00385</name>
</gene>
<proteinExistence type="predicted"/>
<dbReference type="InterPro" id="IPR015946">
    <property type="entry name" value="KH_dom-like_a/b"/>
</dbReference>
<sequence>MAIKIKPKSFGPLTLTANGDGTFTTTTDAGHVSLSGAPASPDVSAPYDLIMAALGSCVGISLEMAAAQKKLTLGKVDMTVTAAKAEDLPSRFGRFNVAVGLEGIEDDDVAQSLLKLAKEMCTVSNTLNAEITLTLRRDAGNGAE</sequence>
<dbReference type="EMBL" id="LVVZ01000049">
    <property type="protein sequence ID" value="OKL42316.1"/>
    <property type="molecule type" value="Genomic_DNA"/>
</dbReference>
<evidence type="ECO:0000313" key="1">
    <source>
        <dbReference type="EMBL" id="OKL42316.1"/>
    </source>
</evidence>
<name>A0A1U7JC33_9HYPH</name>
<dbReference type="RefSeq" id="WP_028482125.1">
    <property type="nucleotide sequence ID" value="NZ_LVVZ01000049.1"/>
</dbReference>